<dbReference type="Proteomes" id="UP000591131">
    <property type="component" value="Unassembled WGS sequence"/>
</dbReference>
<evidence type="ECO:0000313" key="2">
    <source>
        <dbReference type="Proteomes" id="UP000591131"/>
    </source>
</evidence>
<reference evidence="1 2" key="1">
    <citation type="submission" date="2020-04" db="EMBL/GenBank/DDBJ databases">
        <title>Perkinsus chesapeaki whole genome sequence.</title>
        <authorList>
            <person name="Bogema D.R."/>
        </authorList>
    </citation>
    <scope>NUCLEOTIDE SEQUENCE [LARGE SCALE GENOMIC DNA]</scope>
    <source>
        <strain evidence="1">ATCC PRA-425</strain>
    </source>
</reference>
<comment type="caution">
    <text evidence="1">The sequence shown here is derived from an EMBL/GenBank/DDBJ whole genome shotgun (WGS) entry which is preliminary data.</text>
</comment>
<evidence type="ECO:0000313" key="1">
    <source>
        <dbReference type="EMBL" id="KAF4672680.1"/>
    </source>
</evidence>
<keyword evidence="2" id="KW-1185">Reference proteome</keyword>
<accession>A0A7J6MN70</accession>
<name>A0A7J6MN70_PERCH</name>
<dbReference type="AlphaFoldDB" id="A0A7J6MN70"/>
<dbReference type="EMBL" id="JAAPAO010000102">
    <property type="protein sequence ID" value="KAF4672680.1"/>
    <property type="molecule type" value="Genomic_DNA"/>
</dbReference>
<organism evidence="1 2">
    <name type="scientific">Perkinsus chesapeaki</name>
    <name type="common">Clam parasite</name>
    <name type="synonym">Perkinsus andrewsi</name>
    <dbReference type="NCBI Taxonomy" id="330153"/>
    <lineage>
        <taxon>Eukaryota</taxon>
        <taxon>Sar</taxon>
        <taxon>Alveolata</taxon>
        <taxon>Perkinsozoa</taxon>
        <taxon>Perkinsea</taxon>
        <taxon>Perkinsida</taxon>
        <taxon>Perkinsidae</taxon>
        <taxon>Perkinsus</taxon>
    </lineage>
</organism>
<proteinExistence type="predicted"/>
<protein>
    <submittedName>
        <fullName evidence="1">Uncharacterized protein</fullName>
    </submittedName>
</protein>
<sequence length="108" mass="12044">MYEGGILDVVSRDGSHNECQFEKVEEEQELITFRITGECCSLYTLTQRPSQMLLLELEMEAAVIRGPVTGDPELKFAGKIDGGLARLRSPVPEVPDPLEKWIPVTPID</sequence>
<gene>
    <name evidence="1" type="ORF">FOL47_000233</name>
</gene>